<comment type="caution">
    <text evidence="3">The sequence shown here is derived from an EMBL/GenBank/DDBJ whole genome shotgun (WGS) entry which is preliminary data.</text>
</comment>
<dbReference type="InterPro" id="IPR046821">
    <property type="entry name" value="PDDEXK_11"/>
</dbReference>
<protein>
    <recommendedName>
        <fullName evidence="2">PD-(D/E)XK nuclease domain-containing protein</fullName>
    </recommendedName>
</protein>
<proteinExistence type="predicted"/>
<evidence type="ECO:0000256" key="1">
    <source>
        <dbReference type="SAM" id="MobiDB-lite"/>
    </source>
</evidence>
<evidence type="ECO:0000313" key="3">
    <source>
        <dbReference type="EMBL" id="MDQ9090248.1"/>
    </source>
</evidence>
<feature type="domain" description="PD-(D/E)XK nuclease" evidence="2">
    <location>
        <begin position="30"/>
        <end position="141"/>
    </location>
</feature>
<sequence length="158" mass="18281">MDDQLSLFDEIPDKNEHAGSPQESNRKFCTELEEELTTIGFAECTDNQPQIQKYIKRAAYQDMYGGTRHSTFLIHHKTKGLLRIEAHRQVQSGSVDQKFPFFYESLSNAPEETVVIVFDGKGYKKEAYNWLLTQTKNHTNKTFKVFSSKEDFLSYLIG</sequence>
<accession>A0ABU1B6R1</accession>
<evidence type="ECO:0000313" key="4">
    <source>
        <dbReference type="Proteomes" id="UP001226574"/>
    </source>
</evidence>
<organism evidence="3 4">
    <name type="scientific">Pseudoalteromonas haloplanktis</name>
    <name type="common">Alteromonas haloplanktis</name>
    <dbReference type="NCBI Taxonomy" id="228"/>
    <lineage>
        <taxon>Bacteria</taxon>
        <taxon>Pseudomonadati</taxon>
        <taxon>Pseudomonadota</taxon>
        <taxon>Gammaproteobacteria</taxon>
        <taxon>Alteromonadales</taxon>
        <taxon>Pseudoalteromonadaceae</taxon>
        <taxon>Pseudoalteromonas</taxon>
    </lineage>
</organism>
<name>A0ABU1B6R1_PSEHA</name>
<reference evidence="3 4" key="1">
    <citation type="submission" date="2023-08" db="EMBL/GenBank/DDBJ databases">
        <title>Pseudoalteromonas haloplanktis LL1 genome.</title>
        <authorList>
            <person name="Wu S."/>
        </authorList>
    </citation>
    <scope>NUCLEOTIDE SEQUENCE [LARGE SCALE GENOMIC DNA]</scope>
    <source>
        <strain evidence="3 4">LL1</strain>
    </source>
</reference>
<dbReference type="RefSeq" id="WP_138554757.1">
    <property type="nucleotide sequence ID" value="NZ_JAVIFY010000001.1"/>
</dbReference>
<evidence type="ECO:0000259" key="2">
    <source>
        <dbReference type="Pfam" id="PF20472"/>
    </source>
</evidence>
<dbReference type="EMBL" id="JAVIFY010000001">
    <property type="protein sequence ID" value="MDQ9090248.1"/>
    <property type="molecule type" value="Genomic_DNA"/>
</dbReference>
<gene>
    <name evidence="3" type="ORF">RC083_01435</name>
</gene>
<dbReference type="Proteomes" id="UP001226574">
    <property type="component" value="Unassembled WGS sequence"/>
</dbReference>
<keyword evidence="4" id="KW-1185">Reference proteome</keyword>
<feature type="region of interest" description="Disordered" evidence="1">
    <location>
        <begin position="1"/>
        <end position="25"/>
    </location>
</feature>
<dbReference type="Pfam" id="PF20472">
    <property type="entry name" value="PDDEXK_11"/>
    <property type="match status" value="1"/>
</dbReference>